<evidence type="ECO:0000259" key="2">
    <source>
        <dbReference type="Pfam" id="PF12937"/>
    </source>
</evidence>
<reference evidence="3" key="1">
    <citation type="submission" date="2018-02" db="EMBL/GenBank/DDBJ databases">
        <authorList>
            <person name="Silar P."/>
        </authorList>
    </citation>
    <scope>NUCLEOTIDE SEQUENCE [LARGE SCALE GENOMIC DNA]</scope>
    <source>
        <strain evidence="3">T</strain>
    </source>
</reference>
<dbReference type="EMBL" id="LR026966">
    <property type="protein sequence ID" value="VBB76688.1"/>
    <property type="molecule type" value="Genomic_DNA"/>
</dbReference>
<proteinExistence type="predicted"/>
<protein>
    <recommendedName>
        <fullName evidence="2">F-box domain-containing protein</fullName>
    </recommendedName>
</protein>
<accession>A0ABY6S575</accession>
<evidence type="ECO:0000313" key="4">
    <source>
        <dbReference type="Proteomes" id="UP000280685"/>
    </source>
</evidence>
<organism evidence="3 4">
    <name type="scientific">Podospora comata</name>
    <dbReference type="NCBI Taxonomy" id="48703"/>
    <lineage>
        <taxon>Eukaryota</taxon>
        <taxon>Fungi</taxon>
        <taxon>Dikarya</taxon>
        <taxon>Ascomycota</taxon>
        <taxon>Pezizomycotina</taxon>
        <taxon>Sordariomycetes</taxon>
        <taxon>Sordariomycetidae</taxon>
        <taxon>Sordariales</taxon>
        <taxon>Podosporaceae</taxon>
        <taxon>Podospora</taxon>
    </lineage>
</organism>
<dbReference type="InterPro" id="IPR036047">
    <property type="entry name" value="F-box-like_dom_sf"/>
</dbReference>
<feature type="region of interest" description="Disordered" evidence="1">
    <location>
        <begin position="1"/>
        <end position="40"/>
    </location>
</feature>
<dbReference type="CDD" id="cd09917">
    <property type="entry name" value="F-box_SF"/>
    <property type="match status" value="1"/>
</dbReference>
<dbReference type="Gene3D" id="1.20.1280.50">
    <property type="match status" value="1"/>
</dbReference>
<dbReference type="SUPFAM" id="SSF81383">
    <property type="entry name" value="F-box domain"/>
    <property type="match status" value="1"/>
</dbReference>
<keyword evidence="4" id="KW-1185">Reference proteome</keyword>
<gene>
    <name evidence="3" type="ORF">PODCO_301045</name>
</gene>
<dbReference type="Proteomes" id="UP000280685">
    <property type="component" value="Chromosome 3"/>
</dbReference>
<evidence type="ECO:0000256" key="1">
    <source>
        <dbReference type="SAM" id="MobiDB-lite"/>
    </source>
</evidence>
<sequence>MQAPSQQPSQQGSGFLTSPHPINTKVPGSKTRRKLATFSSQESSVTHLTLQSFSVPNTTMTTQSTTTPTALQIPEILSQIFLHLPPLDLITSTTRVSRLWHSLLETDPLLQRHLFFLPDPAWTTYPSFIPSPRKINPFFKTVFSLFFHPAFLGEMGVFYAARASQPHSNGNPQEGRLAHWSDEKRERMLRKGASWRRMGCWRGVHTRMGFMEREPSGGVVTVREQAYCFVKRDEGGGYGHVLTMGDFYDWIIEALGTVSKTLKTSGHNEDLNMMVWVIIWGQKLGGGSYKKGVEAFSHCRRVILRNGDKISEDEQDEMTKVGAANRAEREGRDAEHLHQERQGLATMMDCYVGLEWRFRMLYMPRPDAVKSRDSRVDIRKFMSADGRDGFRTVNALVPGLGRYHSAWVGEPSIGHLLVG</sequence>
<dbReference type="InterPro" id="IPR001810">
    <property type="entry name" value="F-box_dom"/>
</dbReference>
<feature type="compositionally biased region" description="Low complexity" evidence="1">
    <location>
        <begin position="1"/>
        <end position="14"/>
    </location>
</feature>
<dbReference type="Pfam" id="PF12937">
    <property type="entry name" value="F-box-like"/>
    <property type="match status" value="1"/>
</dbReference>
<name>A0ABY6S575_PODCO</name>
<evidence type="ECO:0000313" key="3">
    <source>
        <dbReference type="EMBL" id="VBB76688.1"/>
    </source>
</evidence>
<feature type="domain" description="F-box" evidence="2">
    <location>
        <begin position="74"/>
        <end position="116"/>
    </location>
</feature>